<keyword evidence="2" id="KW-1185">Reference proteome</keyword>
<name>A0A2A8D3Y8_9MICC</name>
<organism evidence="1 2">
    <name type="scientific">Rothia dentocariosa</name>
    <dbReference type="NCBI Taxonomy" id="2047"/>
    <lineage>
        <taxon>Bacteria</taxon>
        <taxon>Bacillati</taxon>
        <taxon>Actinomycetota</taxon>
        <taxon>Actinomycetes</taxon>
        <taxon>Micrococcales</taxon>
        <taxon>Micrococcaceae</taxon>
        <taxon>Rothia</taxon>
    </lineage>
</organism>
<reference evidence="1" key="1">
    <citation type="submission" date="2017-10" db="EMBL/GenBank/DDBJ databases">
        <title>Kefir isolates.</title>
        <authorList>
            <person name="Kim Y."/>
            <person name="Blasche S."/>
        </authorList>
    </citation>
    <scope>NUCLEOTIDE SEQUENCE [LARGE SCALE GENOMIC DNA]</scope>
    <source>
        <strain evidence="1">OG2-2</strain>
    </source>
</reference>
<evidence type="ECO:0000313" key="1">
    <source>
        <dbReference type="EMBL" id="PEN15513.1"/>
    </source>
</evidence>
<gene>
    <name evidence="1" type="ORF">CRM92_09505</name>
</gene>
<dbReference type="InterPro" id="IPR007263">
    <property type="entry name" value="DCC1-like"/>
</dbReference>
<accession>A0A2A8D3Y8</accession>
<evidence type="ECO:0000313" key="2">
    <source>
        <dbReference type="Proteomes" id="UP000219947"/>
    </source>
</evidence>
<dbReference type="Proteomes" id="UP000219947">
    <property type="component" value="Unassembled WGS sequence"/>
</dbReference>
<dbReference type="Pfam" id="PF04134">
    <property type="entry name" value="DCC1-like"/>
    <property type="match status" value="1"/>
</dbReference>
<dbReference type="AlphaFoldDB" id="A0A2A8D3Y8"/>
<protein>
    <submittedName>
        <fullName evidence="1">DUF393 domain-containing protein</fullName>
    </submittedName>
</protein>
<proteinExistence type="predicted"/>
<dbReference type="EMBL" id="PDEV01000005">
    <property type="protein sequence ID" value="PEN15513.1"/>
    <property type="molecule type" value="Genomic_DNA"/>
</dbReference>
<dbReference type="RefSeq" id="WP_098043060.1">
    <property type="nucleotide sequence ID" value="NZ_CAURLQ010000008.1"/>
</dbReference>
<sequence length="132" mass="14499">MSVLLYDPDCGFCTASANLLRRLEPRARILPGTPENLVQYRVDARRFAHALPFINDAGQIIYGSDAIALTLRTCSDATLRGKCLRAAGVLLLNPPMRPVAHRAYRLVAGHRAQISRLTSRLERTSSCAVKPA</sequence>
<comment type="caution">
    <text evidence="1">The sequence shown here is derived from an EMBL/GenBank/DDBJ whole genome shotgun (WGS) entry which is preliminary data.</text>
</comment>
<dbReference type="GO" id="GO:0015035">
    <property type="term" value="F:protein-disulfide reductase activity"/>
    <property type="evidence" value="ECO:0007669"/>
    <property type="project" value="InterPro"/>
</dbReference>